<comment type="subcellular location">
    <subcellularLocation>
        <location evidence="1">Membrane</location>
        <topology evidence="1">Multi-pass membrane protein</topology>
    </subcellularLocation>
</comment>
<evidence type="ECO:0000256" key="2">
    <source>
        <dbReference type="ARBA" id="ARBA00022475"/>
    </source>
</evidence>
<reference evidence="8" key="1">
    <citation type="submission" date="2015-03" db="EMBL/GenBank/DDBJ databases">
        <authorList>
            <person name="Nijsse Bart"/>
        </authorList>
    </citation>
    <scope>NUCLEOTIDE SEQUENCE [LARGE SCALE GENOMIC DNA]</scope>
</reference>
<keyword evidence="8" id="KW-1185">Reference proteome</keyword>
<dbReference type="CDD" id="cd16914">
    <property type="entry name" value="EcfT"/>
    <property type="match status" value="1"/>
</dbReference>
<dbReference type="EMBL" id="CTRP01000014">
    <property type="protein sequence ID" value="CQR73890.1"/>
    <property type="molecule type" value="Genomic_DNA"/>
</dbReference>
<evidence type="ECO:0000256" key="1">
    <source>
        <dbReference type="ARBA" id="ARBA00004141"/>
    </source>
</evidence>
<keyword evidence="4 6" id="KW-1133">Transmembrane helix</keyword>
<dbReference type="InterPro" id="IPR051611">
    <property type="entry name" value="ECF_transporter_component"/>
</dbReference>
<evidence type="ECO:0000313" key="7">
    <source>
        <dbReference type="EMBL" id="CQR73890.1"/>
    </source>
</evidence>
<organism evidence="7 8">
    <name type="scientific">Sporomusa ovata</name>
    <dbReference type="NCBI Taxonomy" id="2378"/>
    <lineage>
        <taxon>Bacteria</taxon>
        <taxon>Bacillati</taxon>
        <taxon>Bacillota</taxon>
        <taxon>Negativicutes</taxon>
        <taxon>Selenomonadales</taxon>
        <taxon>Sporomusaceae</taxon>
        <taxon>Sporomusa</taxon>
    </lineage>
</organism>
<feature type="transmembrane region" description="Helical" evidence="6">
    <location>
        <begin position="20"/>
        <end position="39"/>
    </location>
</feature>
<protein>
    <submittedName>
        <fullName evidence="7">Transmembrane component BL0694 of energizing module of predicted ECF transporter</fullName>
    </submittedName>
</protein>
<evidence type="ECO:0000256" key="4">
    <source>
        <dbReference type="ARBA" id="ARBA00022989"/>
    </source>
</evidence>
<dbReference type="PANTHER" id="PTHR34857:SF2">
    <property type="entry name" value="SLL0384 PROTEIN"/>
    <property type="match status" value="1"/>
</dbReference>
<accession>A0A0U1L2L5</accession>
<sequence>MDVKLVDDTFAFFKAAKPDPRVWMFLVVIVSLLTFLCGSRFELFSLVVMLAVIMVWQKMIATAGYFTAFYTALLALNELLRLIPLKLQPISMLVAMIILLLSRLIPIYMAYIILLRKTQLNELIIALEQMHIPKMLIIPLAVVYRYVPTIKCEILYVKDSLKMRGLNQSVAGMFLHPVTTLEKFMIPLLIRSSKLADELSAAALCKGLDTKHQRTSCTGVRFDKKDAAYCAVYALVAVIFIFLHYHKIFDI</sequence>
<dbReference type="PANTHER" id="PTHR34857">
    <property type="entry name" value="SLL0384 PROTEIN"/>
    <property type="match status" value="1"/>
</dbReference>
<evidence type="ECO:0000256" key="3">
    <source>
        <dbReference type="ARBA" id="ARBA00022692"/>
    </source>
</evidence>
<dbReference type="Pfam" id="PF02361">
    <property type="entry name" value="CbiQ"/>
    <property type="match status" value="1"/>
</dbReference>
<feature type="transmembrane region" description="Helical" evidence="6">
    <location>
        <begin position="90"/>
        <end position="114"/>
    </location>
</feature>
<dbReference type="InterPro" id="IPR003339">
    <property type="entry name" value="ABC/ECF_trnsptr_transmembrane"/>
</dbReference>
<proteinExistence type="predicted"/>
<keyword evidence="2" id="KW-1003">Cell membrane</keyword>
<dbReference type="GO" id="GO:0005886">
    <property type="term" value="C:plasma membrane"/>
    <property type="evidence" value="ECO:0007669"/>
    <property type="project" value="UniProtKB-ARBA"/>
</dbReference>
<keyword evidence="5 6" id="KW-0472">Membrane</keyword>
<evidence type="ECO:0000256" key="6">
    <source>
        <dbReference type="SAM" id="Phobius"/>
    </source>
</evidence>
<name>A0A0U1L2L5_9FIRM</name>
<evidence type="ECO:0000256" key="5">
    <source>
        <dbReference type="ARBA" id="ARBA00023136"/>
    </source>
</evidence>
<feature type="transmembrane region" description="Helical" evidence="6">
    <location>
        <begin position="227"/>
        <end position="245"/>
    </location>
</feature>
<dbReference type="Proteomes" id="UP000049855">
    <property type="component" value="Unassembled WGS sequence"/>
</dbReference>
<feature type="transmembrane region" description="Helical" evidence="6">
    <location>
        <begin position="46"/>
        <end position="70"/>
    </location>
</feature>
<evidence type="ECO:0000313" key="8">
    <source>
        <dbReference type="Proteomes" id="UP000049855"/>
    </source>
</evidence>
<dbReference type="AlphaFoldDB" id="A0A0U1L2L5"/>
<gene>
    <name evidence="7" type="ORF">SpAn4DRAFT_0352</name>
</gene>
<keyword evidence="3 6" id="KW-0812">Transmembrane</keyword>